<reference evidence="1 2" key="1">
    <citation type="journal article" date="2012" name="Science">
        <title>The Paleozoic origin of enzymatic lignin decomposition reconstructed from 31 fungal genomes.</title>
        <authorList>
            <person name="Floudas D."/>
            <person name="Binder M."/>
            <person name="Riley R."/>
            <person name="Barry K."/>
            <person name="Blanchette R.A."/>
            <person name="Henrissat B."/>
            <person name="Martinez A.T."/>
            <person name="Otillar R."/>
            <person name="Spatafora J.W."/>
            <person name="Yadav J.S."/>
            <person name="Aerts A."/>
            <person name="Benoit I."/>
            <person name="Boyd A."/>
            <person name="Carlson A."/>
            <person name="Copeland A."/>
            <person name="Coutinho P.M."/>
            <person name="de Vries R.P."/>
            <person name="Ferreira P."/>
            <person name="Findley K."/>
            <person name="Foster B."/>
            <person name="Gaskell J."/>
            <person name="Glotzer D."/>
            <person name="Gorecki P."/>
            <person name="Heitman J."/>
            <person name="Hesse C."/>
            <person name="Hori C."/>
            <person name="Igarashi K."/>
            <person name="Jurgens J.A."/>
            <person name="Kallen N."/>
            <person name="Kersten P."/>
            <person name="Kohler A."/>
            <person name="Kuees U."/>
            <person name="Kumar T.K.A."/>
            <person name="Kuo A."/>
            <person name="LaButti K."/>
            <person name="Larrondo L.F."/>
            <person name="Lindquist E."/>
            <person name="Ling A."/>
            <person name="Lombard V."/>
            <person name="Lucas S."/>
            <person name="Lundell T."/>
            <person name="Martin R."/>
            <person name="McLaughlin D.J."/>
            <person name="Morgenstern I."/>
            <person name="Morin E."/>
            <person name="Murat C."/>
            <person name="Nagy L.G."/>
            <person name="Nolan M."/>
            <person name="Ohm R.A."/>
            <person name="Patyshakuliyeva A."/>
            <person name="Rokas A."/>
            <person name="Ruiz-Duenas F.J."/>
            <person name="Sabat G."/>
            <person name="Salamov A."/>
            <person name="Samejima M."/>
            <person name="Schmutz J."/>
            <person name="Slot J.C."/>
            <person name="St John F."/>
            <person name="Stenlid J."/>
            <person name="Sun H."/>
            <person name="Sun S."/>
            <person name="Syed K."/>
            <person name="Tsang A."/>
            <person name="Wiebenga A."/>
            <person name="Young D."/>
            <person name="Pisabarro A."/>
            <person name="Eastwood D.C."/>
            <person name="Martin F."/>
            <person name="Cullen D."/>
            <person name="Grigoriev I.V."/>
            <person name="Hibbett D.S."/>
        </authorList>
    </citation>
    <scope>NUCLEOTIDE SEQUENCE [LARGE SCALE GENOMIC DNA]</scope>
    <source>
        <strain evidence="1 2">LYAD-421 SS1</strain>
    </source>
</reference>
<dbReference type="EMBL" id="JH719510">
    <property type="protein sequence ID" value="EJF55673.1"/>
    <property type="molecule type" value="Genomic_DNA"/>
</dbReference>
<dbReference type="RefSeq" id="XP_007371579.1">
    <property type="nucleotide sequence ID" value="XM_007371517.1"/>
</dbReference>
<protein>
    <submittedName>
        <fullName evidence="1">Uncharacterized protein</fullName>
    </submittedName>
</protein>
<dbReference type="KEGG" id="dsq:DICSQDRAFT_175635"/>
<gene>
    <name evidence="1" type="ORF">DICSQDRAFT_175635</name>
</gene>
<sequence length="264" mass="27422">MRPEDLPGSLGSVGSEALDLRVPSALGSLAANIDVPGLDISDNSGEEGAMGGGQAVGPSVALPTVRAPSCPKPLARADTNIFPVLSRPCPPRHPLLAASPAVPPPAAVPAVVPPFLLPRQPRVPPVLPPRSFPTLAHGRLVCYLPPPARPPFPAALSRTFPDPYAARPIAPPFISRPCAHSPRASSSIIAGGGSHQPGRPFPSLVAFSINVRSVDTGIPSNAHRPVQAYADVTTAPGVFVFALLLEQPNIEEREAVPRDSYEAI</sequence>
<name>R7SIL7_DICSQ</name>
<proteinExistence type="predicted"/>
<evidence type="ECO:0000313" key="1">
    <source>
        <dbReference type="EMBL" id="EJF55673.1"/>
    </source>
</evidence>
<dbReference type="GeneID" id="18840217"/>
<dbReference type="HOGENOM" id="CLU_1053830_0_0_1"/>
<dbReference type="AlphaFoldDB" id="R7SIL7"/>
<evidence type="ECO:0000313" key="2">
    <source>
        <dbReference type="Proteomes" id="UP000053319"/>
    </source>
</evidence>
<organism evidence="1 2">
    <name type="scientific">Dichomitus squalens (strain LYAD-421)</name>
    <name type="common">Western red white-rot fungus</name>
    <dbReference type="NCBI Taxonomy" id="732165"/>
    <lineage>
        <taxon>Eukaryota</taxon>
        <taxon>Fungi</taxon>
        <taxon>Dikarya</taxon>
        <taxon>Basidiomycota</taxon>
        <taxon>Agaricomycotina</taxon>
        <taxon>Agaricomycetes</taxon>
        <taxon>Polyporales</taxon>
        <taxon>Polyporaceae</taxon>
        <taxon>Dichomitus</taxon>
    </lineage>
</organism>
<dbReference type="Proteomes" id="UP000053319">
    <property type="component" value="Unassembled WGS sequence"/>
</dbReference>
<accession>R7SIL7</accession>